<keyword evidence="6 14" id="KW-0375">Hydrogen ion transport</keyword>
<dbReference type="PANTHER" id="PTHR39937">
    <property type="entry name" value="ATP SYNTHASE PROTEIN 8"/>
    <property type="match status" value="1"/>
</dbReference>
<dbReference type="GO" id="GO:0015986">
    <property type="term" value="P:proton motive force-driven ATP synthesis"/>
    <property type="evidence" value="ECO:0007669"/>
    <property type="project" value="InterPro"/>
</dbReference>
<dbReference type="InterPro" id="IPR001421">
    <property type="entry name" value="ATP8_metazoa"/>
</dbReference>
<evidence type="ECO:0000256" key="5">
    <source>
        <dbReference type="ARBA" id="ARBA00022692"/>
    </source>
</evidence>
<evidence type="ECO:0000256" key="16">
    <source>
        <dbReference type="SAM" id="Phobius"/>
    </source>
</evidence>
<keyword evidence="7 16" id="KW-1133">Transmembrane helix</keyword>
<evidence type="ECO:0000256" key="2">
    <source>
        <dbReference type="ARBA" id="ARBA00008892"/>
    </source>
</evidence>
<comment type="subunit">
    <text evidence="13">Component of the ATP synthase complex composed at least of ATP5F1A/subunit alpha, ATP5F1B/subunit beta, ATP5MC1/subunit c (homooctomer), MT-ATP6/subunit a, MT-ATP8/subunit 8, ATP5ME/subunit e, ATP5MF/subunit f, ATP5MG/subunit g, ATP5MK/subunit k, ATP5MJ/subunit j, ATP5F1C/subunit gamma, ATP5F1D/subunit delta, ATP5F1E/subunit epsilon, ATP5PF/subunit F6, ATP5PB/subunit b, ATP5PD/subunit d, ATP5PO/subunit OSCP. ATP synthase complex consists of a soluble F(1) head domain (subunits alpha(3) and beta(3)) - the catalytic core - and a membrane F(0) domain - the membrane proton channel (subunits c, a, 8, e, f, g, k and j). These two domains are linked by a central stalk (subunits gamma, delta, and epsilon) rotating inside the F1 region and a stationary peripheral stalk (subunits F6, b, d, and OSCP).</text>
</comment>
<geneLocation type="mitochondrion" evidence="17"/>
<keyword evidence="8 14" id="KW-0406">Ion transport</keyword>
<reference evidence="18" key="2">
    <citation type="journal article" date="2019" name="Mitochondrial DNA Part B Resour">
        <title>Complete mitochondrial genome sequence of Trachyrhamphus serratus with phylogenetic implications for the family Syngnathidae.</title>
        <authorList>
            <person name="Lai M."/>
            <person name="Sun S."/>
            <person name="Chen J."/>
            <person name="Ge Y."/>
            <person name="Zhang G."/>
            <person name="Cheng R."/>
        </authorList>
    </citation>
    <scope>NUCLEOTIDE SEQUENCE</scope>
</reference>
<proteinExistence type="inferred from homology"/>
<evidence type="ECO:0000256" key="8">
    <source>
        <dbReference type="ARBA" id="ARBA00023065"/>
    </source>
</evidence>
<keyword evidence="9 14" id="KW-0496">Mitochondrion</keyword>
<dbReference type="GO" id="GO:0015078">
    <property type="term" value="F:proton transmembrane transporter activity"/>
    <property type="evidence" value="ECO:0007669"/>
    <property type="project" value="InterPro"/>
</dbReference>
<dbReference type="GO" id="GO:0031966">
    <property type="term" value="C:mitochondrial membrane"/>
    <property type="evidence" value="ECO:0007669"/>
    <property type="project" value="UniProtKB-SubCell"/>
</dbReference>
<comment type="function">
    <text evidence="12">Subunit 8, of the mitochondrial membrane ATP synthase complex (F(1)F(0) ATP synthase or Complex V) that produces ATP from ADP in the presence of a proton gradient across the membrane which is generated by electron transport complexes of the respiratory chain. ATP synthase complex consist of a soluble F(1) head domain - the catalytic core - and a membrane F(1) domain - the membrane proton channel. These two domains are linked by a central stalk rotating inside the F(1) region and a stationary peripheral stalk. During catalysis, ATP synthesis in the catalytic domain of F(1) is coupled via a rotary mechanism of the central stalk subunits to proton translocation. In vivo, can only synthesize ATP although its ATP hydrolase activity can be activated artificially in vitro. Part of the complex F(0) domain.</text>
</comment>
<evidence type="ECO:0000256" key="3">
    <source>
        <dbReference type="ARBA" id="ARBA00022448"/>
    </source>
</evidence>
<evidence type="ECO:0000256" key="4">
    <source>
        <dbReference type="ARBA" id="ARBA00022547"/>
    </source>
</evidence>
<evidence type="ECO:0000313" key="18">
    <source>
        <dbReference type="EMBL" id="QOS49053.1"/>
    </source>
</evidence>
<evidence type="ECO:0000256" key="11">
    <source>
        <dbReference type="ARBA" id="ARBA00023310"/>
    </source>
</evidence>
<keyword evidence="3 14" id="KW-0813">Transport</keyword>
<evidence type="ECO:0000256" key="13">
    <source>
        <dbReference type="ARBA" id="ARBA00064647"/>
    </source>
</evidence>
<evidence type="ECO:0000256" key="15">
    <source>
        <dbReference type="SAM" id="MobiDB-lite"/>
    </source>
</evidence>
<feature type="transmembrane region" description="Helical" evidence="16">
    <location>
        <begin position="6"/>
        <end position="24"/>
    </location>
</feature>
<dbReference type="CTD" id="4509"/>
<reference evidence="17" key="1">
    <citation type="submission" date="2014-01" db="EMBL/GenBank/DDBJ databases">
        <title>Complete mitochondrial genome of the saw pipefish Trachyrhamphus serratus.</title>
        <authorList>
            <person name="Zhang H."/>
            <person name="Lin Q."/>
        </authorList>
    </citation>
    <scope>NUCLEOTIDE SEQUENCE</scope>
</reference>
<comment type="subcellular location">
    <subcellularLocation>
        <location evidence="1 14">Mitochondrion membrane</location>
        <topology evidence="1 14">Single-pass membrane protein</topology>
    </subcellularLocation>
</comment>
<dbReference type="EMBL" id="KJ184528">
    <property type="protein sequence ID" value="AHN95986.1"/>
    <property type="molecule type" value="Genomic_DNA"/>
</dbReference>
<dbReference type="RefSeq" id="YP_009465660.1">
    <property type="nucleotide sequence ID" value="NC_037047.1"/>
</dbReference>
<accession>A0A342CFY9</accession>
<dbReference type="AlphaFoldDB" id="A0A342CFY9"/>
<evidence type="ECO:0000313" key="17">
    <source>
        <dbReference type="EMBL" id="AHN95986.1"/>
    </source>
</evidence>
<evidence type="ECO:0000256" key="9">
    <source>
        <dbReference type="ARBA" id="ARBA00023128"/>
    </source>
</evidence>
<dbReference type="EMBL" id="MK680823">
    <property type="protein sequence ID" value="QOS49053.1"/>
    <property type="molecule type" value="Genomic_DNA"/>
</dbReference>
<evidence type="ECO:0000256" key="1">
    <source>
        <dbReference type="ARBA" id="ARBA00004304"/>
    </source>
</evidence>
<evidence type="ECO:0000256" key="14">
    <source>
        <dbReference type="RuleBase" id="RU003661"/>
    </source>
</evidence>
<evidence type="ECO:0000256" key="6">
    <source>
        <dbReference type="ARBA" id="ARBA00022781"/>
    </source>
</evidence>
<sequence length="55" mass="6561">MPQLNPSPWFAILLFTWLIFTIIIPPKVMSHKFPNEPSLQSTKTPKMTPWAWQWH</sequence>
<evidence type="ECO:0000256" key="10">
    <source>
        <dbReference type="ARBA" id="ARBA00023136"/>
    </source>
</evidence>
<evidence type="ECO:0000256" key="12">
    <source>
        <dbReference type="ARBA" id="ARBA00053067"/>
    </source>
</evidence>
<protein>
    <recommendedName>
        <fullName evidence="14">ATP synthase complex subunit 8</fullName>
    </recommendedName>
</protein>
<name>A0A342CFY9_TRASS</name>
<keyword evidence="11" id="KW-0066">ATP synthesis</keyword>
<keyword evidence="10 16" id="KW-0472">Membrane</keyword>
<dbReference type="PANTHER" id="PTHR39937:SF1">
    <property type="entry name" value="ATP SYNTHASE PROTEIN 8"/>
    <property type="match status" value="1"/>
</dbReference>
<gene>
    <name evidence="17" type="primary">ATP8</name>
</gene>
<dbReference type="GeneID" id="35996665"/>
<dbReference type="Pfam" id="PF00895">
    <property type="entry name" value="ATP-synt_8"/>
    <property type="match status" value="1"/>
</dbReference>
<comment type="similarity">
    <text evidence="2 14">Belongs to the ATPase protein 8 family.</text>
</comment>
<dbReference type="GO" id="GO:0045259">
    <property type="term" value="C:proton-transporting ATP synthase complex"/>
    <property type="evidence" value="ECO:0007669"/>
    <property type="project" value="UniProtKB-KW"/>
</dbReference>
<organism evidence="17">
    <name type="scientific">Trachyrhamphus serratus</name>
    <name type="common">Saw pipefish</name>
    <name type="synonym">Syngnathus serratus</name>
    <dbReference type="NCBI Taxonomy" id="161594"/>
    <lineage>
        <taxon>Eukaryota</taxon>
        <taxon>Metazoa</taxon>
        <taxon>Chordata</taxon>
        <taxon>Craniata</taxon>
        <taxon>Vertebrata</taxon>
        <taxon>Euteleostomi</taxon>
        <taxon>Actinopterygii</taxon>
        <taxon>Neopterygii</taxon>
        <taxon>Teleostei</taxon>
        <taxon>Neoteleostei</taxon>
        <taxon>Acanthomorphata</taxon>
        <taxon>Syngnathiaria</taxon>
        <taxon>Syngnathiformes</taxon>
        <taxon>Syngnathoidei</taxon>
        <taxon>Syngnathidae</taxon>
        <taxon>Trachyrhamphus</taxon>
    </lineage>
</organism>
<evidence type="ECO:0000256" key="7">
    <source>
        <dbReference type="ARBA" id="ARBA00022989"/>
    </source>
</evidence>
<keyword evidence="4 14" id="KW-0138">CF(0)</keyword>
<keyword evidence="5 14" id="KW-0812">Transmembrane</keyword>
<feature type="region of interest" description="Disordered" evidence="15">
    <location>
        <begin position="35"/>
        <end position="55"/>
    </location>
</feature>
<dbReference type="InterPro" id="IPR050635">
    <property type="entry name" value="ATPase_protein_8"/>
</dbReference>